<dbReference type="GO" id="GO:0005814">
    <property type="term" value="C:centriole"/>
    <property type="evidence" value="ECO:0007669"/>
    <property type="project" value="TreeGrafter"/>
</dbReference>
<organism evidence="3">
    <name type="scientific">Mesocestoides corti</name>
    <name type="common">Flatworm</name>
    <dbReference type="NCBI Taxonomy" id="53468"/>
    <lineage>
        <taxon>Eukaryota</taxon>
        <taxon>Metazoa</taxon>
        <taxon>Spiralia</taxon>
        <taxon>Lophotrochozoa</taxon>
        <taxon>Platyhelminthes</taxon>
        <taxon>Cestoda</taxon>
        <taxon>Eucestoda</taxon>
        <taxon>Cyclophyllidea</taxon>
        <taxon>Mesocestoididae</taxon>
        <taxon>Mesocestoides</taxon>
    </lineage>
</organism>
<dbReference type="InterPro" id="IPR057537">
    <property type="entry name" value="C2_C2CD3_N"/>
</dbReference>
<accession>A0A5K3F1I4</accession>
<name>A0A5K3F1I4_MESCO</name>
<sequence length="448" mass="48078">MSRARRIIETKTTLPPGIKGHPIAYLELQITLFRWTGRHSLKGARTGGTAAAGTSGVTVRVVWWGEDDDQGVHFRPRIAHRAGHKQTATSTCARYPICVPLHKMQIYLEDMKSLFLDVIDDSSGLTIGRGRLENLSSLTPQNPINRVVAVANAKGMKFGELTVGLSIELTQAPHPLFPKVQGSAPRTFHRSPAPAKRAPMASAGAAPLRSVLKPSSFNSACTLPLSNFDPPCAVNRLPAATVDIEVESINEEPSAVKHLEGTLPCQEPTVEKEAKNGSTDDEGGLNAEVLARIQAALDESRRLRDQVIGSELDDAAAPMVAIATNPHEHSPIALNNQFCQGRSADEQPTDGVSEGMLESAKRDWFVAPVSQTARSLPVQTEEAATLAAAVPASHNAVFDFGPALAEYSEEEEEDAAAANCDEVYAIDDSTDTDLEADALVEKLLLPHT</sequence>
<evidence type="ECO:0000256" key="1">
    <source>
        <dbReference type="SAM" id="MobiDB-lite"/>
    </source>
</evidence>
<feature type="region of interest" description="Disordered" evidence="1">
    <location>
        <begin position="178"/>
        <end position="202"/>
    </location>
</feature>
<dbReference type="GO" id="GO:0071539">
    <property type="term" value="P:protein localization to centrosome"/>
    <property type="evidence" value="ECO:0007669"/>
    <property type="project" value="TreeGrafter"/>
</dbReference>
<proteinExistence type="predicted"/>
<dbReference type="GO" id="GO:0061511">
    <property type="term" value="P:centriole elongation"/>
    <property type="evidence" value="ECO:0007669"/>
    <property type="project" value="TreeGrafter"/>
</dbReference>
<dbReference type="AlphaFoldDB" id="A0A5K3F1I4"/>
<dbReference type="PANTHER" id="PTHR21254:SF1">
    <property type="entry name" value="C2 DOMAIN-CONTAINING PROTEIN 3"/>
    <property type="match status" value="1"/>
</dbReference>
<reference evidence="3" key="1">
    <citation type="submission" date="2019-11" db="UniProtKB">
        <authorList>
            <consortium name="WormBaseParasite"/>
        </authorList>
    </citation>
    <scope>IDENTIFICATION</scope>
</reference>
<dbReference type="Pfam" id="PF25339">
    <property type="entry name" value="C2_C2CD3_N"/>
    <property type="match status" value="1"/>
</dbReference>
<dbReference type="GO" id="GO:0060271">
    <property type="term" value="P:cilium assembly"/>
    <property type="evidence" value="ECO:0007669"/>
    <property type="project" value="TreeGrafter"/>
</dbReference>
<dbReference type="PANTHER" id="PTHR21254">
    <property type="entry name" value="C2 DOMAIN-CONTAINING PROTEIN 3"/>
    <property type="match status" value="1"/>
</dbReference>
<dbReference type="WBParaSite" id="MCU_004805-RA">
    <property type="protein sequence ID" value="MCU_004805-RA"/>
    <property type="gene ID" value="MCU_004805"/>
</dbReference>
<evidence type="ECO:0000313" key="3">
    <source>
        <dbReference type="WBParaSite" id="MCU_004805-RA"/>
    </source>
</evidence>
<dbReference type="GO" id="GO:0034451">
    <property type="term" value="C:centriolar satellite"/>
    <property type="evidence" value="ECO:0007669"/>
    <property type="project" value="TreeGrafter"/>
</dbReference>
<feature type="domain" description="C2CD3 N-terminal C2" evidence="2">
    <location>
        <begin position="12"/>
        <end position="169"/>
    </location>
</feature>
<evidence type="ECO:0000259" key="2">
    <source>
        <dbReference type="Pfam" id="PF25339"/>
    </source>
</evidence>
<protein>
    <submittedName>
        <fullName evidence="3">C2 NT-type domain-containing protein</fullName>
    </submittedName>
</protein>